<proteinExistence type="inferred from homology"/>
<dbReference type="Gene3D" id="3.20.20.100">
    <property type="entry name" value="NADP-dependent oxidoreductase domain"/>
    <property type="match status" value="1"/>
</dbReference>
<dbReference type="InterPro" id="IPR020471">
    <property type="entry name" value="AKR"/>
</dbReference>
<comment type="similarity">
    <text evidence="1">Belongs to the aldo/keto reductase family.</text>
</comment>
<feature type="active site" description="Proton donor" evidence="4">
    <location>
        <position position="65"/>
    </location>
</feature>
<reference evidence="9 10" key="1">
    <citation type="journal article" date="2018" name="Plant J.">
        <title>Genome sequences of Chlorella sorokiniana UTEX 1602 and Micractinium conductrix SAG 241.80: implications to maltose excretion by a green alga.</title>
        <authorList>
            <person name="Arriola M.B."/>
            <person name="Velmurugan N."/>
            <person name="Zhang Y."/>
            <person name="Plunkett M.H."/>
            <person name="Hondzo H."/>
            <person name="Barney B.M."/>
        </authorList>
    </citation>
    <scope>NUCLEOTIDE SEQUENCE [LARGE SCALE GENOMIC DNA]</scope>
    <source>
        <strain evidence="10">UTEX 1602</strain>
    </source>
</reference>
<evidence type="ECO:0000256" key="6">
    <source>
        <dbReference type="PIRSR" id="PIRSR000097-3"/>
    </source>
</evidence>
<evidence type="ECO:0000256" key="3">
    <source>
        <dbReference type="ARBA" id="ARBA00023002"/>
    </source>
</evidence>
<dbReference type="PROSITE" id="PS00062">
    <property type="entry name" value="ALDOKETO_REDUCTASE_2"/>
    <property type="match status" value="1"/>
</dbReference>
<comment type="caution">
    <text evidence="9">The sequence shown here is derived from an EMBL/GenBank/DDBJ whole genome shotgun (WGS) entry which is preliminary data.</text>
</comment>
<feature type="domain" description="NADP-dependent oxidoreductase" evidence="8">
    <location>
        <begin position="44"/>
        <end position="289"/>
    </location>
</feature>
<accession>A0A2P6TBU0</accession>
<dbReference type="PIRSF" id="PIRSF000097">
    <property type="entry name" value="AKR"/>
    <property type="match status" value="1"/>
</dbReference>
<feature type="compositionally biased region" description="Gly residues" evidence="7">
    <location>
        <begin position="7"/>
        <end position="17"/>
    </location>
</feature>
<evidence type="ECO:0000256" key="4">
    <source>
        <dbReference type="PIRSR" id="PIRSR000097-1"/>
    </source>
</evidence>
<evidence type="ECO:0000256" key="1">
    <source>
        <dbReference type="ARBA" id="ARBA00007905"/>
    </source>
</evidence>
<dbReference type="SUPFAM" id="SSF51430">
    <property type="entry name" value="NAD(P)-linked oxidoreductase"/>
    <property type="match status" value="1"/>
</dbReference>
<dbReference type="GO" id="GO:0016616">
    <property type="term" value="F:oxidoreductase activity, acting on the CH-OH group of donors, NAD or NADP as acceptor"/>
    <property type="evidence" value="ECO:0007669"/>
    <property type="project" value="UniProtKB-ARBA"/>
</dbReference>
<feature type="binding site" evidence="5">
    <location>
        <position position="125"/>
    </location>
    <ligand>
        <name>substrate</name>
    </ligand>
</feature>
<dbReference type="InterPro" id="IPR036812">
    <property type="entry name" value="NAD(P)_OxRdtase_dom_sf"/>
</dbReference>
<evidence type="ECO:0000259" key="8">
    <source>
        <dbReference type="Pfam" id="PF00248"/>
    </source>
</evidence>
<dbReference type="InterPro" id="IPR023210">
    <property type="entry name" value="NADP_OxRdtase_dom"/>
</dbReference>
<keyword evidence="2" id="KW-0521">NADP</keyword>
<gene>
    <name evidence="9" type="ORF">C2E21_9308</name>
</gene>
<dbReference type="AlphaFoldDB" id="A0A2P6TBU0"/>
<dbReference type="Pfam" id="PF00248">
    <property type="entry name" value="Aldo_ket_red"/>
    <property type="match status" value="1"/>
</dbReference>
<sequence>MAAQAAGSGGGGGGGGEQAEPTTVLLDADLHCPLIGLGTYKLSSADGVAKALAVGYRMIDCAPAYENEKVVGQGLQSFLEQGRRGELVIVSKVWNDAHRPAELRRSVEQSLADLGCGQLDICLLHWPDAWKPGTQEPDDTVTLRETWAAMEALVDDGLARHIGVSNFSLAQVEDLASWARIRPVCNQVELHPMLVQRSLVDGCRRLGVHPIAYGPLGHGKGGLLDHPVVAQVVQAAGRTPAEVLLRWNVQRGVPVIPKAGSEPHLRTNIQGLFGWRLTPDQQAQLDALDSHTRFVNNSWHDWGDVEERPAAA</sequence>
<dbReference type="PANTHER" id="PTHR43827:SF3">
    <property type="entry name" value="NADP-DEPENDENT OXIDOREDUCTASE DOMAIN-CONTAINING PROTEIN"/>
    <property type="match status" value="1"/>
</dbReference>
<dbReference type="PANTHER" id="PTHR43827">
    <property type="entry name" value="2,5-DIKETO-D-GLUCONIC ACID REDUCTASE"/>
    <property type="match status" value="1"/>
</dbReference>
<name>A0A2P6TBU0_CHLSO</name>
<dbReference type="CDD" id="cd19071">
    <property type="entry name" value="AKR_AKR1-5-like"/>
    <property type="match status" value="1"/>
</dbReference>
<evidence type="ECO:0000256" key="2">
    <source>
        <dbReference type="ARBA" id="ARBA00022857"/>
    </source>
</evidence>
<keyword evidence="3" id="KW-0560">Oxidoreductase</keyword>
<dbReference type="InterPro" id="IPR018170">
    <property type="entry name" value="Aldo/ket_reductase_CS"/>
</dbReference>
<dbReference type="PRINTS" id="PR00069">
    <property type="entry name" value="ALDKETRDTASE"/>
</dbReference>
<feature type="site" description="Lowers pKa of active site Tyr" evidence="6">
    <location>
        <position position="92"/>
    </location>
</feature>
<dbReference type="OrthoDB" id="416253at2759"/>
<protein>
    <submittedName>
        <fullName evidence="9">Alcohol dehydrogenase [NADP(+)]</fullName>
    </submittedName>
</protein>
<evidence type="ECO:0000313" key="9">
    <source>
        <dbReference type="EMBL" id="PRW18357.1"/>
    </source>
</evidence>
<dbReference type="STRING" id="3076.A0A2P6TBU0"/>
<dbReference type="Proteomes" id="UP000239899">
    <property type="component" value="Unassembled WGS sequence"/>
</dbReference>
<dbReference type="EMBL" id="LHPG02000026">
    <property type="protein sequence ID" value="PRW18357.1"/>
    <property type="molecule type" value="Genomic_DNA"/>
</dbReference>
<organism evidence="9 10">
    <name type="scientific">Chlorella sorokiniana</name>
    <name type="common">Freshwater green alga</name>
    <dbReference type="NCBI Taxonomy" id="3076"/>
    <lineage>
        <taxon>Eukaryota</taxon>
        <taxon>Viridiplantae</taxon>
        <taxon>Chlorophyta</taxon>
        <taxon>core chlorophytes</taxon>
        <taxon>Trebouxiophyceae</taxon>
        <taxon>Chlorellales</taxon>
        <taxon>Chlorellaceae</taxon>
        <taxon>Chlorella clade</taxon>
        <taxon>Chlorella</taxon>
    </lineage>
</organism>
<evidence type="ECO:0000313" key="10">
    <source>
        <dbReference type="Proteomes" id="UP000239899"/>
    </source>
</evidence>
<evidence type="ECO:0000256" key="5">
    <source>
        <dbReference type="PIRSR" id="PIRSR000097-2"/>
    </source>
</evidence>
<keyword evidence="10" id="KW-1185">Reference proteome</keyword>
<feature type="region of interest" description="Disordered" evidence="7">
    <location>
        <begin position="1"/>
        <end position="20"/>
    </location>
</feature>
<evidence type="ECO:0000256" key="7">
    <source>
        <dbReference type="SAM" id="MobiDB-lite"/>
    </source>
</evidence>